<dbReference type="InterPro" id="IPR036388">
    <property type="entry name" value="WH-like_DNA-bd_sf"/>
</dbReference>
<dbReference type="AlphaFoldDB" id="A0A1R3IQK2"/>
<evidence type="ECO:0000256" key="1">
    <source>
        <dbReference type="ARBA" id="ARBA00022603"/>
    </source>
</evidence>
<dbReference type="GO" id="GO:0032259">
    <property type="term" value="P:methylation"/>
    <property type="evidence" value="ECO:0007669"/>
    <property type="project" value="UniProtKB-KW"/>
</dbReference>
<evidence type="ECO:0000313" key="6">
    <source>
        <dbReference type="EMBL" id="OMO84863.1"/>
    </source>
</evidence>
<dbReference type="InterPro" id="IPR001077">
    <property type="entry name" value="COMT_C"/>
</dbReference>
<evidence type="ECO:0000259" key="4">
    <source>
        <dbReference type="Pfam" id="PF00891"/>
    </source>
</evidence>
<dbReference type="EMBL" id="AWUE01017791">
    <property type="protein sequence ID" value="OMO84863.1"/>
    <property type="molecule type" value="Genomic_DNA"/>
</dbReference>
<dbReference type="GO" id="GO:0046983">
    <property type="term" value="F:protein dimerization activity"/>
    <property type="evidence" value="ECO:0007669"/>
    <property type="project" value="InterPro"/>
</dbReference>
<dbReference type="GO" id="GO:0008171">
    <property type="term" value="F:O-methyltransferase activity"/>
    <property type="evidence" value="ECO:0007669"/>
    <property type="project" value="InterPro"/>
</dbReference>
<dbReference type="Pfam" id="PF00891">
    <property type="entry name" value="Methyltransf_2"/>
    <property type="match status" value="1"/>
</dbReference>
<name>A0A1R3IQK2_9ROSI</name>
<evidence type="ECO:0000259" key="5">
    <source>
        <dbReference type="Pfam" id="PF08100"/>
    </source>
</evidence>
<evidence type="ECO:0000313" key="7">
    <source>
        <dbReference type="Proteomes" id="UP000187203"/>
    </source>
</evidence>
<accession>A0A1R3IQK2</accession>
<dbReference type="Proteomes" id="UP000187203">
    <property type="component" value="Unassembled WGS sequence"/>
</dbReference>
<dbReference type="SUPFAM" id="SSF46785">
    <property type="entry name" value="Winged helix' DNA-binding domain"/>
    <property type="match status" value="1"/>
</dbReference>
<keyword evidence="2" id="KW-0808">Transferase</keyword>
<feature type="domain" description="O-methyltransferase C-terminal" evidence="4">
    <location>
        <begin position="243"/>
        <end position="374"/>
    </location>
</feature>
<dbReference type="InterPro" id="IPR016461">
    <property type="entry name" value="COMT-like"/>
</dbReference>
<dbReference type="STRING" id="93759.A0A1R3IQK2"/>
<dbReference type="SUPFAM" id="SSF53335">
    <property type="entry name" value="S-adenosyl-L-methionine-dependent methyltransferases"/>
    <property type="match status" value="1"/>
</dbReference>
<dbReference type="Gene3D" id="1.10.10.10">
    <property type="entry name" value="Winged helix-like DNA-binding domain superfamily/Winged helix DNA-binding domain"/>
    <property type="match status" value="1"/>
</dbReference>
<dbReference type="PROSITE" id="PS51683">
    <property type="entry name" value="SAM_OMT_II"/>
    <property type="match status" value="1"/>
</dbReference>
<keyword evidence="3" id="KW-0949">S-adenosyl-L-methionine</keyword>
<dbReference type="InterPro" id="IPR029063">
    <property type="entry name" value="SAM-dependent_MTases_sf"/>
</dbReference>
<gene>
    <name evidence="6" type="ORF">COLO4_21805</name>
</gene>
<evidence type="ECO:0000256" key="2">
    <source>
        <dbReference type="ARBA" id="ARBA00022679"/>
    </source>
</evidence>
<dbReference type="Pfam" id="PF08100">
    <property type="entry name" value="Dimerisation"/>
    <property type="match status" value="1"/>
</dbReference>
<feature type="domain" description="O-methyltransferase dimerisation" evidence="5">
    <location>
        <begin position="152"/>
        <end position="222"/>
    </location>
</feature>
<dbReference type="PANTHER" id="PTHR11746">
    <property type="entry name" value="O-METHYLTRANSFERASE"/>
    <property type="match status" value="1"/>
</dbReference>
<evidence type="ECO:0000256" key="3">
    <source>
        <dbReference type="ARBA" id="ARBA00022691"/>
    </source>
</evidence>
<protein>
    <submittedName>
        <fullName evidence="6">O-methyltransferase, family 2</fullName>
    </submittedName>
</protein>
<dbReference type="InterPro" id="IPR036390">
    <property type="entry name" value="WH_DNA-bd_sf"/>
</dbReference>
<dbReference type="Gene3D" id="3.40.50.150">
    <property type="entry name" value="Vaccinia Virus protein VP39"/>
    <property type="match status" value="1"/>
</dbReference>
<keyword evidence="1" id="KW-0489">Methyltransferase</keyword>
<proteinExistence type="predicted"/>
<sequence>MCSRLLPAATSSLLLQQGHGWAVGPLDFVTASPMFQILPTVQLYVRAEIACILCTMNYLVNLNKFHKLKLAITIEGTAAGITSVLAACSILLPLLASTGYILTQVCHDLATVYDYFVFPSSILWVMPWQNFPWVLARLTLRNVVANFVSNCLKDIIHNHGQPITISELALALSIHPTKVESLHRLVRILVHSGFFVEHKISGQSDKEKGYKLTLPSKLLLKDNPLSARPYVLAMLDPIMMKPWQYISAWFQNDDDPEAFSTAYGQTIWDYAVHEPTFNHLFNEAMASDGLLAAKAVLSKCKGVFEGLRSLVDVGGGIGTLTKVLAKKFPSMDCIVFYLPHVVAGLQGSENLKYIGGDMFDKVPNGEAIMLKVFIFLLLFV</sequence>
<dbReference type="InterPro" id="IPR012967">
    <property type="entry name" value="COMT_dimerisation"/>
</dbReference>
<keyword evidence="7" id="KW-1185">Reference proteome</keyword>
<organism evidence="6 7">
    <name type="scientific">Corchorus olitorius</name>
    <dbReference type="NCBI Taxonomy" id="93759"/>
    <lineage>
        <taxon>Eukaryota</taxon>
        <taxon>Viridiplantae</taxon>
        <taxon>Streptophyta</taxon>
        <taxon>Embryophyta</taxon>
        <taxon>Tracheophyta</taxon>
        <taxon>Spermatophyta</taxon>
        <taxon>Magnoliopsida</taxon>
        <taxon>eudicotyledons</taxon>
        <taxon>Gunneridae</taxon>
        <taxon>Pentapetalae</taxon>
        <taxon>rosids</taxon>
        <taxon>malvids</taxon>
        <taxon>Malvales</taxon>
        <taxon>Malvaceae</taxon>
        <taxon>Grewioideae</taxon>
        <taxon>Apeibeae</taxon>
        <taxon>Corchorus</taxon>
    </lineage>
</organism>
<comment type="caution">
    <text evidence="6">The sequence shown here is derived from an EMBL/GenBank/DDBJ whole genome shotgun (WGS) entry which is preliminary data.</text>
</comment>
<reference evidence="7" key="1">
    <citation type="submission" date="2013-09" db="EMBL/GenBank/DDBJ databases">
        <title>Corchorus olitorius genome sequencing.</title>
        <authorList>
            <person name="Alam M."/>
            <person name="Haque M.S."/>
            <person name="Islam M.S."/>
            <person name="Emdad E.M."/>
            <person name="Islam M.M."/>
            <person name="Ahmed B."/>
            <person name="Halim A."/>
            <person name="Hossen Q.M.M."/>
            <person name="Hossain M.Z."/>
            <person name="Ahmed R."/>
            <person name="Khan M.M."/>
            <person name="Islam R."/>
            <person name="Rashid M.M."/>
            <person name="Khan S.A."/>
            <person name="Rahman M.S."/>
            <person name="Alam M."/>
            <person name="Yahiya A.S."/>
            <person name="Khan M.S."/>
            <person name="Azam M.S."/>
            <person name="Haque T."/>
            <person name="Lashkar M.Z.H."/>
            <person name="Akhand A.I."/>
            <person name="Morshed G."/>
            <person name="Roy S."/>
            <person name="Uddin K.S."/>
            <person name="Rabeya T."/>
            <person name="Hossain A.S."/>
            <person name="Chowdhury A."/>
            <person name="Snigdha A.R."/>
            <person name="Mortoza M.S."/>
            <person name="Matin S.A."/>
            <person name="Hoque S.M.E."/>
            <person name="Islam M.K."/>
            <person name="Roy D.K."/>
            <person name="Haider R."/>
            <person name="Moosa M.M."/>
            <person name="Elias S.M."/>
            <person name="Hasan A.M."/>
            <person name="Jahan S."/>
            <person name="Shafiuddin M."/>
            <person name="Mahmood N."/>
            <person name="Shommy N.S."/>
        </authorList>
    </citation>
    <scope>NUCLEOTIDE SEQUENCE [LARGE SCALE GENOMIC DNA]</scope>
    <source>
        <strain evidence="7">cv. O-4</strain>
    </source>
</reference>
<dbReference type="OrthoDB" id="377083at2759"/>